<dbReference type="Proteomes" id="UP001595816">
    <property type="component" value="Unassembled WGS sequence"/>
</dbReference>
<dbReference type="RefSeq" id="WP_253751478.1">
    <property type="nucleotide sequence ID" value="NZ_JAMZDZ010000001.1"/>
</dbReference>
<accession>A0ABV8LYN8</accession>
<evidence type="ECO:0000313" key="1">
    <source>
        <dbReference type="EMBL" id="MFC4136155.1"/>
    </source>
</evidence>
<proteinExistence type="predicted"/>
<dbReference type="EMBL" id="JBHSAY010000029">
    <property type="protein sequence ID" value="MFC4136155.1"/>
    <property type="molecule type" value="Genomic_DNA"/>
</dbReference>
<reference evidence="2" key="1">
    <citation type="journal article" date="2019" name="Int. J. Syst. Evol. Microbiol.">
        <title>The Global Catalogue of Microorganisms (GCM) 10K type strain sequencing project: providing services to taxonomists for standard genome sequencing and annotation.</title>
        <authorList>
            <consortium name="The Broad Institute Genomics Platform"/>
            <consortium name="The Broad Institute Genome Sequencing Center for Infectious Disease"/>
            <person name="Wu L."/>
            <person name="Ma J."/>
        </authorList>
    </citation>
    <scope>NUCLEOTIDE SEQUENCE [LARGE SCALE GENOMIC DNA]</scope>
    <source>
        <strain evidence="2">CGMCC 4.7289</strain>
    </source>
</reference>
<protein>
    <recommendedName>
        <fullName evidence="3">YbaB/EbfC DNA-binding family protein</fullName>
    </recommendedName>
</protein>
<organism evidence="1 2">
    <name type="scientific">Hamadaea flava</name>
    <dbReference type="NCBI Taxonomy" id="1742688"/>
    <lineage>
        <taxon>Bacteria</taxon>
        <taxon>Bacillati</taxon>
        <taxon>Actinomycetota</taxon>
        <taxon>Actinomycetes</taxon>
        <taxon>Micromonosporales</taxon>
        <taxon>Micromonosporaceae</taxon>
        <taxon>Hamadaea</taxon>
    </lineage>
</organism>
<evidence type="ECO:0008006" key="3">
    <source>
        <dbReference type="Google" id="ProtNLM"/>
    </source>
</evidence>
<sequence length="249" mass="27464">MNDELMHELARMEQYAAMLQGLLKEADATAPQRTQAEDTSGAVNIVLDAAGLPERMDVSSDWPRRVKPDALGAAVLNAFGQASESRVQDWSRTLEGGEWGDKMQRAMREDSVEQFTTPLNDVPAMFRRDTPPVQPRRIDELAEEMMREMDRVDEIAADSPLVQHFEGTNRTRTVTVKLNASGLTGCDIDANWAADQSGGSIAHALNEALTIARDRLRDHAGAPTAQGRLDALFAETMALMNDPRRMAES</sequence>
<gene>
    <name evidence="1" type="ORF">ACFOZ4_36575</name>
</gene>
<name>A0ABV8LYN8_9ACTN</name>
<keyword evidence="2" id="KW-1185">Reference proteome</keyword>
<evidence type="ECO:0000313" key="2">
    <source>
        <dbReference type="Proteomes" id="UP001595816"/>
    </source>
</evidence>
<comment type="caution">
    <text evidence="1">The sequence shown here is derived from an EMBL/GenBank/DDBJ whole genome shotgun (WGS) entry which is preliminary data.</text>
</comment>